<feature type="domain" description="DUF7732" evidence="4">
    <location>
        <begin position="133"/>
        <end position="260"/>
    </location>
</feature>
<dbReference type="Proteomes" id="UP000664521">
    <property type="component" value="Unassembled WGS sequence"/>
</dbReference>
<feature type="compositionally biased region" description="Low complexity" evidence="1">
    <location>
        <begin position="72"/>
        <end position="81"/>
    </location>
</feature>
<keyword evidence="3" id="KW-0732">Signal</keyword>
<keyword evidence="2" id="KW-1133">Transmembrane helix</keyword>
<protein>
    <recommendedName>
        <fullName evidence="4">DUF7732 domain-containing protein</fullName>
    </recommendedName>
</protein>
<feature type="chain" id="PRO_5034808551" description="DUF7732 domain-containing protein" evidence="3">
    <location>
        <begin position="20"/>
        <end position="293"/>
    </location>
</feature>
<accession>A0A8H3IA55</accession>
<evidence type="ECO:0000256" key="1">
    <source>
        <dbReference type="SAM" id="MobiDB-lite"/>
    </source>
</evidence>
<feature type="signal peptide" evidence="3">
    <location>
        <begin position="1"/>
        <end position="19"/>
    </location>
</feature>
<dbReference type="EMBL" id="CAJPDS010000012">
    <property type="protein sequence ID" value="CAF9913150.1"/>
    <property type="molecule type" value="Genomic_DNA"/>
</dbReference>
<evidence type="ECO:0000256" key="3">
    <source>
        <dbReference type="SAM" id="SignalP"/>
    </source>
</evidence>
<dbReference type="PANTHER" id="PTHR42091:SF1">
    <property type="entry name" value="CONSERVED GLYCINE-RICH PROTEIN (AFU_ORTHOLOGUE AFUA_7G02440)"/>
    <property type="match status" value="1"/>
</dbReference>
<feature type="transmembrane region" description="Helical" evidence="2">
    <location>
        <begin position="152"/>
        <end position="176"/>
    </location>
</feature>
<dbReference type="OrthoDB" id="5425547at2759"/>
<sequence>MKLFSLAATFLLGTSLASCFTLRSSRYAFIPHEATTEAELATTPLTERFDESLLSYLEKRRGGGGRSGGSSGSSSSSSSGSGSSGGRSGSGSSGGSRNTGTARLVIPRVAYVPGHNVNSSSSIATPSYGGGRYYGGGATTAYKSGGRSPLGLAPYAIGVATLGIFPGLWLAGAYGYNFNHPYYFHNATNTTDRRNNESLPVTCLCQKYQACGCDDNGNTTYIDELLGNGSTSDQNSTLVHVGNVNGSKTVVINGTLPNGTDDSSSTSGAMRQTVLELSGFWVVSAVVLATVFT</sequence>
<reference evidence="5" key="1">
    <citation type="submission" date="2021-03" db="EMBL/GenBank/DDBJ databases">
        <authorList>
            <person name="Tagirdzhanova G."/>
        </authorList>
    </citation>
    <scope>NUCLEOTIDE SEQUENCE</scope>
</reference>
<evidence type="ECO:0000256" key="2">
    <source>
        <dbReference type="SAM" id="Phobius"/>
    </source>
</evidence>
<feature type="transmembrane region" description="Helical" evidence="2">
    <location>
        <begin position="274"/>
        <end position="292"/>
    </location>
</feature>
<dbReference type="Pfam" id="PF24866">
    <property type="entry name" value="DUF7732"/>
    <property type="match status" value="1"/>
</dbReference>
<feature type="region of interest" description="Disordered" evidence="1">
    <location>
        <begin position="60"/>
        <end position="99"/>
    </location>
</feature>
<dbReference type="AlphaFoldDB" id="A0A8H3IA55"/>
<gene>
    <name evidence="5" type="ORF">HETSPECPRED_001342</name>
</gene>
<dbReference type="InterPro" id="IPR056634">
    <property type="entry name" value="DUF7732"/>
</dbReference>
<dbReference type="PANTHER" id="PTHR42091">
    <property type="entry name" value="CONSERVED GLYCINE-RICH PROTEIN (AFU_ORTHOLOGUE AFUA_7G02440)"/>
    <property type="match status" value="1"/>
</dbReference>
<dbReference type="PROSITE" id="PS51257">
    <property type="entry name" value="PROKAR_LIPOPROTEIN"/>
    <property type="match status" value="1"/>
</dbReference>
<evidence type="ECO:0000313" key="5">
    <source>
        <dbReference type="EMBL" id="CAF9913150.1"/>
    </source>
</evidence>
<keyword evidence="2" id="KW-0812">Transmembrane</keyword>
<keyword evidence="2" id="KW-0472">Membrane</keyword>
<keyword evidence="6" id="KW-1185">Reference proteome</keyword>
<comment type="caution">
    <text evidence="5">The sequence shown here is derived from an EMBL/GenBank/DDBJ whole genome shotgun (WGS) entry which is preliminary data.</text>
</comment>
<proteinExistence type="predicted"/>
<name>A0A8H3IA55_9LECA</name>
<organism evidence="5 6">
    <name type="scientific">Heterodermia speciosa</name>
    <dbReference type="NCBI Taxonomy" id="116794"/>
    <lineage>
        <taxon>Eukaryota</taxon>
        <taxon>Fungi</taxon>
        <taxon>Dikarya</taxon>
        <taxon>Ascomycota</taxon>
        <taxon>Pezizomycotina</taxon>
        <taxon>Lecanoromycetes</taxon>
        <taxon>OSLEUM clade</taxon>
        <taxon>Lecanoromycetidae</taxon>
        <taxon>Caliciales</taxon>
        <taxon>Physciaceae</taxon>
        <taxon>Heterodermia</taxon>
    </lineage>
</organism>
<evidence type="ECO:0000313" key="6">
    <source>
        <dbReference type="Proteomes" id="UP000664521"/>
    </source>
</evidence>
<feature type="compositionally biased region" description="Gly residues" evidence="1">
    <location>
        <begin position="82"/>
        <end position="94"/>
    </location>
</feature>
<evidence type="ECO:0000259" key="4">
    <source>
        <dbReference type="Pfam" id="PF24866"/>
    </source>
</evidence>